<sequence>MGLHNVLAGNCHLFTASKGNSVSGGCYTNYIAHAELQTETYQPLLACIRSVHDVAYSLTPGARLHQRLCETGFFPRDLRRIGKEDPCRRGNSATAP</sequence>
<comment type="caution">
    <text evidence="1">The sequence shown here is derived from an EMBL/GenBank/DDBJ whole genome shotgun (WGS) entry which is preliminary data.</text>
</comment>
<accession>A0A4Y2CRK1</accession>
<organism evidence="1 2">
    <name type="scientific">Araneus ventricosus</name>
    <name type="common">Orbweaver spider</name>
    <name type="synonym">Epeira ventricosa</name>
    <dbReference type="NCBI Taxonomy" id="182803"/>
    <lineage>
        <taxon>Eukaryota</taxon>
        <taxon>Metazoa</taxon>
        <taxon>Ecdysozoa</taxon>
        <taxon>Arthropoda</taxon>
        <taxon>Chelicerata</taxon>
        <taxon>Arachnida</taxon>
        <taxon>Araneae</taxon>
        <taxon>Araneomorphae</taxon>
        <taxon>Entelegynae</taxon>
        <taxon>Araneoidea</taxon>
        <taxon>Araneidae</taxon>
        <taxon>Araneus</taxon>
    </lineage>
</organism>
<dbReference type="Proteomes" id="UP000499080">
    <property type="component" value="Unassembled WGS sequence"/>
</dbReference>
<dbReference type="AlphaFoldDB" id="A0A4Y2CRK1"/>
<proteinExistence type="predicted"/>
<name>A0A4Y2CRK1_ARAVE</name>
<evidence type="ECO:0000313" key="1">
    <source>
        <dbReference type="EMBL" id="GBM07003.1"/>
    </source>
</evidence>
<reference evidence="1 2" key="1">
    <citation type="journal article" date="2019" name="Sci. Rep.">
        <title>Orb-weaving spider Araneus ventricosus genome elucidates the spidroin gene catalogue.</title>
        <authorList>
            <person name="Kono N."/>
            <person name="Nakamura H."/>
            <person name="Ohtoshi R."/>
            <person name="Moran D.A.P."/>
            <person name="Shinohara A."/>
            <person name="Yoshida Y."/>
            <person name="Fujiwara M."/>
            <person name="Mori M."/>
            <person name="Tomita M."/>
            <person name="Arakawa K."/>
        </authorList>
    </citation>
    <scope>NUCLEOTIDE SEQUENCE [LARGE SCALE GENOMIC DNA]</scope>
</reference>
<dbReference type="EMBL" id="BGPR01000237">
    <property type="protein sequence ID" value="GBM07003.1"/>
    <property type="molecule type" value="Genomic_DNA"/>
</dbReference>
<evidence type="ECO:0000313" key="2">
    <source>
        <dbReference type="Proteomes" id="UP000499080"/>
    </source>
</evidence>
<keyword evidence="2" id="KW-1185">Reference proteome</keyword>
<protein>
    <submittedName>
        <fullName evidence="1">Uncharacterized protein</fullName>
    </submittedName>
</protein>
<gene>
    <name evidence="1" type="ORF">AVEN_63452_1</name>
</gene>